<evidence type="ECO:0000256" key="8">
    <source>
        <dbReference type="SAM" id="Phobius"/>
    </source>
</evidence>
<dbReference type="PROSITE" id="PS50125">
    <property type="entry name" value="GUANYLATE_CYCLASE_2"/>
    <property type="match status" value="1"/>
</dbReference>
<dbReference type="GO" id="GO:0035556">
    <property type="term" value="P:intracellular signal transduction"/>
    <property type="evidence" value="ECO:0007669"/>
    <property type="project" value="InterPro"/>
</dbReference>
<evidence type="ECO:0000256" key="7">
    <source>
        <dbReference type="RuleBase" id="RU000405"/>
    </source>
</evidence>
<protein>
    <submittedName>
        <fullName evidence="10">Guanylate cyclase</fullName>
    </submittedName>
</protein>
<comment type="similarity">
    <text evidence="7">Belongs to the adenylyl cyclase class-4/guanylyl cyclase family.</text>
</comment>
<gene>
    <name evidence="10" type="ORF">HKI87_18g86570</name>
</gene>
<dbReference type="GO" id="GO:0004383">
    <property type="term" value="F:guanylate cyclase activity"/>
    <property type="evidence" value="ECO:0007669"/>
    <property type="project" value="TreeGrafter"/>
</dbReference>
<sequence>MVFLDALVNFGCRKYLHKEDYDFDESTGTVKSSVSYATSSPSQYFVLGFKDRNLEAEYWNDVTLTSKYRILLGWFVSTLLFFVGPFLGEIMYIRWDQEACNAFGEDCSYFYELLGLAFTTFVLFILGCFIACVAVYKLERIRNKAIVLYITGFVYFAFIIVMGYYCSQGTIFNDWLIIQSPNSFVFEIYYVAMPLISVIFMGLPFILTFEIMFFAALAFLVLVPLFNDSGSSMWLQFDDTSVYEHFMSYFFGTINYLQDQSLYDIVNGTAPIVSIQDIASTTNSICNDPAVEKDYCIVMARYMMLSPFIYLCVVVFAIVVVGYFVESSNRIAFVNKKIIQELTQQRELQLLKQKEEHENLIHSIFPPVVAKVLIKKQMQKIQNISLRQSQSHPSNMDEFSFSATGVQADALFDTVCHMHEQVTILFTDIVGFTSMSQTVAPQQVMEFLHKLFLRFDDLVDMNSSLWKVETIGDAFMVASGLEVKESSRELLSDHLSISTESDARAAIAFGRAAIREAQSLTMPNGQQCQIRAGVHTGDVCSGVVGSRMPRYCLFGDTVNTASRMESSGVPGRMQISQATYDLVCDLGGFVFEERGFVEVKGKGKMATYLLREDLDLNASST</sequence>
<dbReference type="SMART" id="SM00044">
    <property type="entry name" value="CYCc"/>
    <property type="match status" value="1"/>
</dbReference>
<dbReference type="InterPro" id="IPR050401">
    <property type="entry name" value="Cyclic_nucleotide_synthase"/>
</dbReference>
<feature type="transmembrane region" description="Helical" evidence="8">
    <location>
        <begin position="71"/>
        <end position="93"/>
    </location>
</feature>
<evidence type="ECO:0000259" key="9">
    <source>
        <dbReference type="PROSITE" id="PS50125"/>
    </source>
</evidence>
<evidence type="ECO:0000313" key="10">
    <source>
        <dbReference type="EMBL" id="WZN67085.1"/>
    </source>
</evidence>
<dbReference type="GO" id="GO:0004016">
    <property type="term" value="F:adenylate cyclase activity"/>
    <property type="evidence" value="ECO:0007669"/>
    <property type="project" value="TreeGrafter"/>
</dbReference>
<keyword evidence="3" id="KW-0547">Nucleotide-binding</keyword>
<dbReference type="InterPro" id="IPR018297">
    <property type="entry name" value="A/G_cyclase_CS"/>
</dbReference>
<feature type="transmembrane region" description="Helical" evidence="8">
    <location>
        <begin position="190"/>
        <end position="223"/>
    </location>
</feature>
<dbReference type="CDD" id="cd07302">
    <property type="entry name" value="CHD"/>
    <property type="match status" value="1"/>
</dbReference>
<feature type="transmembrane region" description="Helical" evidence="8">
    <location>
        <begin position="113"/>
        <end position="134"/>
    </location>
</feature>
<keyword evidence="11" id="KW-1185">Reference proteome</keyword>
<dbReference type="GO" id="GO:0000166">
    <property type="term" value="F:nucleotide binding"/>
    <property type="evidence" value="ECO:0007669"/>
    <property type="project" value="UniProtKB-KW"/>
</dbReference>
<feature type="domain" description="Guanylate cyclase" evidence="9">
    <location>
        <begin position="423"/>
        <end position="565"/>
    </location>
</feature>
<keyword evidence="5 8" id="KW-0472">Membrane</keyword>
<dbReference type="Gene3D" id="3.30.70.1230">
    <property type="entry name" value="Nucleotide cyclase"/>
    <property type="match status" value="1"/>
</dbReference>
<evidence type="ECO:0000256" key="4">
    <source>
        <dbReference type="ARBA" id="ARBA00022989"/>
    </source>
</evidence>
<dbReference type="InterPro" id="IPR029787">
    <property type="entry name" value="Nucleotide_cyclase"/>
</dbReference>
<dbReference type="GO" id="GO:0001653">
    <property type="term" value="F:peptide receptor activity"/>
    <property type="evidence" value="ECO:0007669"/>
    <property type="project" value="TreeGrafter"/>
</dbReference>
<keyword evidence="6 7" id="KW-0456">Lyase</keyword>
<dbReference type="SUPFAM" id="SSF55073">
    <property type="entry name" value="Nucleotide cyclase"/>
    <property type="match status" value="1"/>
</dbReference>
<dbReference type="PANTHER" id="PTHR11920:SF335">
    <property type="entry name" value="GUANYLATE CYCLASE"/>
    <property type="match status" value="1"/>
</dbReference>
<evidence type="ECO:0000256" key="1">
    <source>
        <dbReference type="ARBA" id="ARBA00004370"/>
    </source>
</evidence>
<evidence type="ECO:0000256" key="3">
    <source>
        <dbReference type="ARBA" id="ARBA00022741"/>
    </source>
</evidence>
<reference evidence="10 11" key="1">
    <citation type="submission" date="2024-03" db="EMBL/GenBank/DDBJ databases">
        <title>Complete genome sequence of the green alga Chloropicon roscoffensis RCC1871.</title>
        <authorList>
            <person name="Lemieux C."/>
            <person name="Pombert J.-F."/>
            <person name="Otis C."/>
            <person name="Turmel M."/>
        </authorList>
    </citation>
    <scope>NUCLEOTIDE SEQUENCE [LARGE SCALE GENOMIC DNA]</scope>
    <source>
        <strain evidence="10 11">RCC1871</strain>
    </source>
</reference>
<dbReference type="PROSITE" id="PS00452">
    <property type="entry name" value="GUANYLATE_CYCLASE_1"/>
    <property type="match status" value="1"/>
</dbReference>
<keyword evidence="2 8" id="KW-0812">Transmembrane</keyword>
<dbReference type="GO" id="GO:0007168">
    <property type="term" value="P:receptor guanylyl cyclase signaling pathway"/>
    <property type="evidence" value="ECO:0007669"/>
    <property type="project" value="TreeGrafter"/>
</dbReference>
<dbReference type="EMBL" id="CP151518">
    <property type="protein sequence ID" value="WZN67085.1"/>
    <property type="molecule type" value="Genomic_DNA"/>
</dbReference>
<feature type="transmembrane region" description="Helical" evidence="8">
    <location>
        <begin position="308"/>
        <end position="325"/>
    </location>
</feature>
<dbReference type="Pfam" id="PF00211">
    <property type="entry name" value="Guanylate_cyc"/>
    <property type="match status" value="1"/>
</dbReference>
<evidence type="ECO:0000256" key="5">
    <source>
        <dbReference type="ARBA" id="ARBA00023136"/>
    </source>
</evidence>
<dbReference type="PANTHER" id="PTHR11920">
    <property type="entry name" value="GUANYLYL CYCLASE"/>
    <property type="match status" value="1"/>
</dbReference>
<dbReference type="Proteomes" id="UP001472866">
    <property type="component" value="Chromosome 18"/>
</dbReference>
<dbReference type="AlphaFoldDB" id="A0AAX4PN46"/>
<name>A0AAX4PN46_9CHLO</name>
<comment type="subcellular location">
    <subcellularLocation>
        <location evidence="1">Membrane</location>
    </subcellularLocation>
</comment>
<evidence type="ECO:0000313" key="11">
    <source>
        <dbReference type="Proteomes" id="UP001472866"/>
    </source>
</evidence>
<evidence type="ECO:0000256" key="2">
    <source>
        <dbReference type="ARBA" id="ARBA00022692"/>
    </source>
</evidence>
<accession>A0AAX4PN46</accession>
<evidence type="ECO:0000256" key="6">
    <source>
        <dbReference type="ARBA" id="ARBA00023239"/>
    </source>
</evidence>
<feature type="transmembrane region" description="Helical" evidence="8">
    <location>
        <begin position="146"/>
        <end position="165"/>
    </location>
</feature>
<dbReference type="GO" id="GO:0005886">
    <property type="term" value="C:plasma membrane"/>
    <property type="evidence" value="ECO:0007669"/>
    <property type="project" value="TreeGrafter"/>
</dbReference>
<organism evidence="10 11">
    <name type="scientific">Chloropicon roscoffensis</name>
    <dbReference type="NCBI Taxonomy" id="1461544"/>
    <lineage>
        <taxon>Eukaryota</taxon>
        <taxon>Viridiplantae</taxon>
        <taxon>Chlorophyta</taxon>
        <taxon>Chloropicophyceae</taxon>
        <taxon>Chloropicales</taxon>
        <taxon>Chloropicaceae</taxon>
        <taxon>Chloropicon</taxon>
    </lineage>
</organism>
<proteinExistence type="inferred from homology"/>
<keyword evidence="4 8" id="KW-1133">Transmembrane helix</keyword>
<dbReference type="InterPro" id="IPR001054">
    <property type="entry name" value="A/G_cyclase"/>
</dbReference>
<dbReference type="FunFam" id="3.30.70.1230:FF:000030">
    <property type="entry name" value="Si:ch211-215j19.12"/>
    <property type="match status" value="1"/>
</dbReference>